<keyword evidence="2 5" id="KW-0812">Transmembrane</keyword>
<keyword evidence="7" id="KW-1185">Reference proteome</keyword>
<dbReference type="CDD" id="cd06662">
    <property type="entry name" value="SURF1"/>
    <property type="match status" value="1"/>
</dbReference>
<dbReference type="PANTHER" id="PTHR23427">
    <property type="entry name" value="SURFEIT LOCUS PROTEIN"/>
    <property type="match status" value="1"/>
</dbReference>
<comment type="function">
    <text evidence="5">Probably involved in the biogenesis of the COX complex.</text>
</comment>
<evidence type="ECO:0000313" key="7">
    <source>
        <dbReference type="Proteomes" id="UP001230188"/>
    </source>
</evidence>
<dbReference type="Proteomes" id="UP001230188">
    <property type="component" value="Unassembled WGS sequence"/>
</dbReference>
<dbReference type="InterPro" id="IPR045214">
    <property type="entry name" value="Surf1/Surf4"/>
</dbReference>
<comment type="subcellular location">
    <subcellularLocation>
        <location evidence="1">Membrane</location>
    </subcellularLocation>
    <subcellularLocation>
        <location evidence="5">Mitochondrion inner membrane</location>
        <topology evidence="5">Multi-pass membrane protein</topology>
    </subcellularLocation>
</comment>
<proteinExistence type="inferred from homology"/>
<keyword evidence="4 5" id="KW-0472">Membrane</keyword>
<protein>
    <recommendedName>
        <fullName evidence="5">SURF1-like protein</fullName>
    </recommendedName>
</protein>
<dbReference type="EMBL" id="JAQMWT010000140">
    <property type="protein sequence ID" value="KAJ8609416.1"/>
    <property type="molecule type" value="Genomic_DNA"/>
</dbReference>
<feature type="transmembrane region" description="Helical" evidence="5">
    <location>
        <begin position="12"/>
        <end position="31"/>
    </location>
</feature>
<evidence type="ECO:0000256" key="1">
    <source>
        <dbReference type="ARBA" id="ARBA00004370"/>
    </source>
</evidence>
<dbReference type="PANTHER" id="PTHR23427:SF2">
    <property type="entry name" value="SURFEIT LOCUS PROTEIN 1"/>
    <property type="match status" value="1"/>
</dbReference>
<evidence type="ECO:0000256" key="2">
    <source>
        <dbReference type="ARBA" id="ARBA00022692"/>
    </source>
</evidence>
<reference evidence="6" key="1">
    <citation type="submission" date="2023-01" db="EMBL/GenBank/DDBJ databases">
        <title>Metagenome sequencing of chrysophaentin producing Chrysophaeum taylorii.</title>
        <authorList>
            <person name="Davison J."/>
            <person name="Bewley C."/>
        </authorList>
    </citation>
    <scope>NUCLEOTIDE SEQUENCE</scope>
    <source>
        <strain evidence="6">NIES-1699</strain>
    </source>
</reference>
<name>A0AAD7UJM0_9STRA</name>
<evidence type="ECO:0000256" key="5">
    <source>
        <dbReference type="RuleBase" id="RU363076"/>
    </source>
</evidence>
<evidence type="ECO:0000313" key="6">
    <source>
        <dbReference type="EMBL" id="KAJ8609416.1"/>
    </source>
</evidence>
<gene>
    <name evidence="6" type="ORF">CTAYLR_009093</name>
</gene>
<keyword evidence="5" id="KW-0999">Mitochondrion inner membrane</keyword>
<comment type="caution">
    <text evidence="6">The sequence shown here is derived from an EMBL/GenBank/DDBJ whole genome shotgun (WGS) entry which is preliminary data.</text>
</comment>
<keyword evidence="3 5" id="KW-1133">Transmembrane helix</keyword>
<organism evidence="6 7">
    <name type="scientific">Chrysophaeum taylorii</name>
    <dbReference type="NCBI Taxonomy" id="2483200"/>
    <lineage>
        <taxon>Eukaryota</taxon>
        <taxon>Sar</taxon>
        <taxon>Stramenopiles</taxon>
        <taxon>Ochrophyta</taxon>
        <taxon>Pelagophyceae</taxon>
        <taxon>Pelagomonadales</taxon>
        <taxon>Pelagomonadaceae</taxon>
        <taxon>Chrysophaeum</taxon>
    </lineage>
</organism>
<dbReference type="Pfam" id="PF02104">
    <property type="entry name" value="SURF1"/>
    <property type="match status" value="1"/>
</dbReference>
<evidence type="ECO:0000256" key="3">
    <source>
        <dbReference type="ARBA" id="ARBA00022989"/>
    </source>
</evidence>
<dbReference type="InterPro" id="IPR002994">
    <property type="entry name" value="Surf1/Shy1"/>
</dbReference>
<keyword evidence="5" id="KW-0496">Mitochondrion</keyword>
<feature type="transmembrane region" description="Helical" evidence="5">
    <location>
        <begin position="209"/>
        <end position="230"/>
    </location>
</feature>
<accession>A0AAD7UJM0</accession>
<evidence type="ECO:0000256" key="4">
    <source>
        <dbReference type="ARBA" id="ARBA00023136"/>
    </source>
</evidence>
<dbReference type="PROSITE" id="PS50895">
    <property type="entry name" value="SURF1"/>
    <property type="match status" value="1"/>
</dbReference>
<dbReference type="GO" id="GO:0005743">
    <property type="term" value="C:mitochondrial inner membrane"/>
    <property type="evidence" value="ECO:0007669"/>
    <property type="project" value="UniProtKB-SubCell"/>
</dbReference>
<dbReference type="AlphaFoldDB" id="A0AAD7UJM0"/>
<comment type="similarity">
    <text evidence="5">Belongs to the SURF1 family.</text>
</comment>
<sequence>MLLKAALSRREALGAGMFGSLVCGTFGLGVWQARRYEWKKRLIEERRESLLAAPVPLTAATAAPFRRVTVVGEFKTDREVRVGPRSAPGSGVQGLATSPMGYDHVTACRLEDGREVLVNRGWAPNRVETTPPKGRVSLVALVDPGEPKRRFSPQNTRDHILWLERDFLARVLSCEEILLVQISPSNDHFPRPRTLAHFQQFPVDPATHLAYAATWFAISFAGAIMTRRLLRVRKK</sequence>